<dbReference type="HOGENOM" id="CLU_344647_0_0_1"/>
<feature type="compositionally biased region" description="Low complexity" evidence="6">
    <location>
        <begin position="702"/>
        <end position="725"/>
    </location>
</feature>
<evidence type="ECO:0000259" key="8">
    <source>
        <dbReference type="PROSITE" id="PS50119"/>
    </source>
</evidence>
<name>T1L265_TETUR</name>
<accession>T1L265</accession>
<dbReference type="PANTHER" id="PTHR25462">
    <property type="entry name" value="BONUS, ISOFORM C-RELATED"/>
    <property type="match status" value="1"/>
</dbReference>
<dbReference type="InterPro" id="IPR027370">
    <property type="entry name" value="Znf-RING_euk"/>
</dbReference>
<feature type="compositionally biased region" description="Low complexity" evidence="6">
    <location>
        <begin position="570"/>
        <end position="604"/>
    </location>
</feature>
<dbReference type="EnsemblMetazoa" id="tetur32g02170.1">
    <property type="protein sequence ID" value="tetur32g02170.1"/>
    <property type="gene ID" value="tetur32g02170"/>
</dbReference>
<dbReference type="SUPFAM" id="SSF57850">
    <property type="entry name" value="RING/U-box"/>
    <property type="match status" value="1"/>
</dbReference>
<reference evidence="9" key="2">
    <citation type="submission" date="2015-06" db="UniProtKB">
        <authorList>
            <consortium name="EnsemblMetazoa"/>
        </authorList>
    </citation>
    <scope>IDENTIFICATION</scope>
</reference>
<feature type="domain" description="RING-type" evidence="7">
    <location>
        <begin position="14"/>
        <end position="56"/>
    </location>
</feature>
<feature type="coiled-coil region" evidence="5">
    <location>
        <begin position="139"/>
        <end position="231"/>
    </location>
</feature>
<dbReference type="Gene3D" id="3.30.40.10">
    <property type="entry name" value="Zinc/RING finger domain, C3HC4 (zinc finger)"/>
    <property type="match status" value="1"/>
</dbReference>
<evidence type="ECO:0000256" key="1">
    <source>
        <dbReference type="ARBA" id="ARBA00022723"/>
    </source>
</evidence>
<evidence type="ECO:0000259" key="7">
    <source>
        <dbReference type="PROSITE" id="PS50089"/>
    </source>
</evidence>
<dbReference type="FunFam" id="3.30.40.10:FF:000185">
    <property type="entry name" value="RING finger protein nhl-1"/>
    <property type="match status" value="1"/>
</dbReference>
<evidence type="ECO:0008006" key="11">
    <source>
        <dbReference type="Google" id="ProtNLM"/>
    </source>
</evidence>
<dbReference type="SMART" id="SM00184">
    <property type="entry name" value="RING"/>
    <property type="match status" value="2"/>
</dbReference>
<feature type="compositionally biased region" description="Polar residues" evidence="6">
    <location>
        <begin position="605"/>
        <end position="624"/>
    </location>
</feature>
<keyword evidence="2 4" id="KW-0863">Zinc-finger</keyword>
<keyword evidence="5" id="KW-0175">Coiled coil</keyword>
<dbReference type="CDD" id="cd16524">
    <property type="entry name" value="RING-HC_NHL-1-like"/>
    <property type="match status" value="1"/>
</dbReference>
<evidence type="ECO:0000256" key="6">
    <source>
        <dbReference type="SAM" id="MobiDB-lite"/>
    </source>
</evidence>
<evidence type="ECO:0000313" key="9">
    <source>
        <dbReference type="EnsemblMetazoa" id="tetur32g02170.1"/>
    </source>
</evidence>
<proteinExistence type="predicted"/>
<dbReference type="InterPro" id="IPR001841">
    <property type="entry name" value="Znf_RING"/>
</dbReference>
<dbReference type="Proteomes" id="UP000015104">
    <property type="component" value="Unassembled WGS sequence"/>
</dbReference>
<keyword evidence="3" id="KW-0862">Zinc</keyword>
<evidence type="ECO:0000313" key="10">
    <source>
        <dbReference type="Proteomes" id="UP000015104"/>
    </source>
</evidence>
<feature type="compositionally biased region" description="Basic and acidic residues" evidence="6">
    <location>
        <begin position="382"/>
        <end position="405"/>
    </location>
</feature>
<feature type="compositionally biased region" description="Low complexity" evidence="6">
    <location>
        <begin position="643"/>
        <end position="669"/>
    </location>
</feature>
<dbReference type="Pfam" id="PF13445">
    <property type="entry name" value="zf-RING_UBOX"/>
    <property type="match status" value="1"/>
</dbReference>
<evidence type="ECO:0000256" key="2">
    <source>
        <dbReference type="ARBA" id="ARBA00022771"/>
    </source>
</evidence>
<dbReference type="InterPro" id="IPR013083">
    <property type="entry name" value="Znf_RING/FYVE/PHD"/>
</dbReference>
<evidence type="ECO:0000256" key="5">
    <source>
        <dbReference type="SAM" id="Coils"/>
    </source>
</evidence>
<feature type="domain" description="B box-type" evidence="8">
    <location>
        <begin position="95"/>
        <end position="138"/>
    </location>
</feature>
<dbReference type="PROSITE" id="PS50089">
    <property type="entry name" value="ZF_RING_2"/>
    <property type="match status" value="1"/>
</dbReference>
<dbReference type="STRING" id="32264.T1L265"/>
<feature type="compositionally biased region" description="Basic and acidic residues" evidence="6">
    <location>
        <begin position="362"/>
        <end position="371"/>
    </location>
</feature>
<feature type="region of interest" description="Disordered" evidence="6">
    <location>
        <begin position="340"/>
        <end position="405"/>
    </location>
</feature>
<dbReference type="eggNOG" id="KOG2177">
    <property type="taxonomic scope" value="Eukaryota"/>
</dbReference>
<dbReference type="GO" id="GO:0008270">
    <property type="term" value="F:zinc ion binding"/>
    <property type="evidence" value="ECO:0007669"/>
    <property type="project" value="UniProtKB-KW"/>
</dbReference>
<sequence>MATAWDKLEQLLTCAICLDRFRNPKMLPCQHSFCQEPCMEGLQDYARRQIKCPECRAEHRIPFQGIQTYPTNVTLQRFLELHQSITGEEPEPVPSMMERCGVCSEKSTVTKCSHCDKKVCPECKEAHIDILKREISRICHQVRRALNRLQDALSQTERSMERLNVNSVHIRDEIEEIVRRFVKDLKAQEDKMLKDLETYSQVESKNLAKLKDDLAIEYDFLKDNCDSVEKNIVDPEKNWNDAELCEVKYIFVKTLDFLRNFDADAADYTRGMKFLPSSELDTLRRNLVNFGELKLLTSEEANANVRASSPGLTGGSNSLSVPQQSMLMRSQSDHRLATQFARRDSRISDLTSQSRLNPGYSDSEKDPRDSNRATSPSNYSRARRDDASRLGRYGASDDARDSTSRNRFLRESDNYRSGWARTDDDSFTSGPQFKSRFMRERGAELSGFDEFDYDPNAYLSRSVRFEEPTTVPSSVPTPLVKVFDVPEAPRGCLSGIVKISDTAHYMERSHENEVRAKVEKERKEEESRSLPPPSSIPAYQSPQRPRPPSRQVSEDEIEKQKKMNQASAASSVTTNTNSSLTNNTTSTFNSSTTTPSTIGLTSTTAPVNSYGSSITASNTQSSDSIRPITRRIGTFRDDEDSRSSSTHRSTSDSNSSSTRRSDTNDLTSSLVDDADDDLGESNLSRLGRRRRGSLTGEDSKESVTSSGRSSQVSATPASSASTATSGLRSVRAPLAKNLPIAEEEEDRDRDIARKRGPKSSLVNPTASSLGFQKSRLDMFHLVRCMRIILKIIFTRNLQLLPAKLMSDHKCCCRYRLHCHCH</sequence>
<evidence type="ECO:0000256" key="3">
    <source>
        <dbReference type="ARBA" id="ARBA00022833"/>
    </source>
</evidence>
<dbReference type="PROSITE" id="PS50119">
    <property type="entry name" value="ZF_BBOX"/>
    <property type="match status" value="1"/>
</dbReference>
<dbReference type="AlphaFoldDB" id="T1L265"/>
<keyword evidence="10" id="KW-1185">Reference proteome</keyword>
<dbReference type="InterPro" id="IPR047153">
    <property type="entry name" value="TRIM45/56/19-like"/>
</dbReference>
<feature type="compositionally biased region" description="Basic and acidic residues" evidence="6">
    <location>
        <begin position="508"/>
        <end position="528"/>
    </location>
</feature>
<protein>
    <recommendedName>
        <fullName evidence="11">RING-type domain-containing protein</fullName>
    </recommendedName>
</protein>
<reference evidence="10" key="1">
    <citation type="submission" date="2011-08" db="EMBL/GenBank/DDBJ databases">
        <authorList>
            <person name="Rombauts S."/>
        </authorList>
    </citation>
    <scope>NUCLEOTIDE SEQUENCE</scope>
    <source>
        <strain evidence="10">London</strain>
    </source>
</reference>
<dbReference type="EMBL" id="CAEY01000925">
    <property type="status" value="NOT_ANNOTATED_CDS"/>
    <property type="molecule type" value="Genomic_DNA"/>
</dbReference>
<keyword evidence="1" id="KW-0479">Metal-binding</keyword>
<evidence type="ECO:0000256" key="4">
    <source>
        <dbReference type="PROSITE-ProRule" id="PRU00024"/>
    </source>
</evidence>
<feature type="region of interest" description="Disordered" evidence="6">
    <location>
        <begin position="508"/>
        <end position="766"/>
    </location>
</feature>
<organism evidence="9 10">
    <name type="scientific">Tetranychus urticae</name>
    <name type="common">Two-spotted spider mite</name>
    <dbReference type="NCBI Taxonomy" id="32264"/>
    <lineage>
        <taxon>Eukaryota</taxon>
        <taxon>Metazoa</taxon>
        <taxon>Ecdysozoa</taxon>
        <taxon>Arthropoda</taxon>
        <taxon>Chelicerata</taxon>
        <taxon>Arachnida</taxon>
        <taxon>Acari</taxon>
        <taxon>Acariformes</taxon>
        <taxon>Trombidiformes</taxon>
        <taxon>Prostigmata</taxon>
        <taxon>Eleutherengona</taxon>
        <taxon>Raphignathae</taxon>
        <taxon>Tetranychoidea</taxon>
        <taxon>Tetranychidae</taxon>
        <taxon>Tetranychus</taxon>
    </lineage>
</organism>
<dbReference type="InterPro" id="IPR000315">
    <property type="entry name" value="Znf_B-box"/>
</dbReference>
<dbReference type="PANTHER" id="PTHR25462:SF296">
    <property type="entry name" value="MEIOTIC P26, ISOFORM F"/>
    <property type="match status" value="1"/>
</dbReference>